<name>A0A6M3J701_9ZZZZ</name>
<evidence type="ECO:0000313" key="1">
    <source>
        <dbReference type="EMBL" id="QJA65686.1"/>
    </source>
</evidence>
<dbReference type="AlphaFoldDB" id="A0A6M3J701"/>
<dbReference type="EMBL" id="MT141542">
    <property type="protein sequence ID" value="QJA65686.1"/>
    <property type="molecule type" value="Genomic_DNA"/>
</dbReference>
<organism evidence="1">
    <name type="scientific">viral metagenome</name>
    <dbReference type="NCBI Taxonomy" id="1070528"/>
    <lineage>
        <taxon>unclassified sequences</taxon>
        <taxon>metagenomes</taxon>
        <taxon>organismal metagenomes</taxon>
    </lineage>
</organism>
<reference evidence="1" key="1">
    <citation type="submission" date="2020-03" db="EMBL/GenBank/DDBJ databases">
        <title>The deep terrestrial virosphere.</title>
        <authorList>
            <person name="Holmfeldt K."/>
            <person name="Nilsson E."/>
            <person name="Simone D."/>
            <person name="Lopez-Fernandez M."/>
            <person name="Wu X."/>
            <person name="de Brujin I."/>
            <person name="Lundin D."/>
            <person name="Andersson A."/>
            <person name="Bertilsson S."/>
            <person name="Dopson M."/>
        </authorList>
    </citation>
    <scope>NUCLEOTIDE SEQUENCE</scope>
    <source>
        <strain evidence="1">MM415B00382</strain>
    </source>
</reference>
<proteinExistence type="predicted"/>
<sequence length="62" mass="7186">MDGDILVSTQNMVTAFARWEKLFRDDPRAFRSEVERILSGESPEQYGKACADYFRGLLIQTR</sequence>
<protein>
    <submittedName>
        <fullName evidence="1">Uncharacterized protein</fullName>
    </submittedName>
</protein>
<accession>A0A6M3J701</accession>
<gene>
    <name evidence="1" type="ORF">MM415B00382_0076</name>
</gene>